<dbReference type="GO" id="GO:0000902">
    <property type="term" value="P:cell morphogenesis"/>
    <property type="evidence" value="ECO:0007669"/>
    <property type="project" value="TreeGrafter"/>
</dbReference>
<dbReference type="FunFam" id="4.10.900.10:FF:000001">
    <property type="entry name" value="Cadherin 2"/>
    <property type="match status" value="1"/>
</dbReference>
<accession>A0A7K7M7A0</accession>
<feature type="non-terminal residue" evidence="19">
    <location>
        <position position="1"/>
    </location>
</feature>
<keyword evidence="8 13" id="KW-0106">Calcium</keyword>
<evidence type="ECO:0000256" key="10">
    <source>
        <dbReference type="ARBA" id="ARBA00022989"/>
    </source>
</evidence>
<dbReference type="GO" id="GO:0034332">
    <property type="term" value="P:adherens junction organization"/>
    <property type="evidence" value="ECO:0007669"/>
    <property type="project" value="TreeGrafter"/>
</dbReference>
<evidence type="ECO:0000313" key="20">
    <source>
        <dbReference type="Proteomes" id="UP000540762"/>
    </source>
</evidence>
<keyword evidence="9 14" id="KW-0130">Cell adhesion</keyword>
<dbReference type="PANTHER" id="PTHR24027">
    <property type="entry name" value="CADHERIN-23"/>
    <property type="match status" value="1"/>
</dbReference>
<evidence type="ECO:0000256" key="4">
    <source>
        <dbReference type="ARBA" id="ARBA00022692"/>
    </source>
</evidence>
<dbReference type="GO" id="GO:0005912">
    <property type="term" value="C:adherens junction"/>
    <property type="evidence" value="ECO:0007669"/>
    <property type="project" value="TreeGrafter"/>
</dbReference>
<proteinExistence type="predicted"/>
<dbReference type="InterPro" id="IPR020894">
    <property type="entry name" value="Cadherin_CS"/>
</dbReference>
<organism evidence="19 20">
    <name type="scientific">Brachypodius melanocephalos</name>
    <name type="common">black-headed bulbul</name>
    <dbReference type="NCBI Taxonomy" id="3235156"/>
    <lineage>
        <taxon>Eukaryota</taxon>
        <taxon>Metazoa</taxon>
        <taxon>Chordata</taxon>
        <taxon>Craniata</taxon>
        <taxon>Vertebrata</taxon>
        <taxon>Euteleostomi</taxon>
        <taxon>Archelosauria</taxon>
        <taxon>Archosauria</taxon>
        <taxon>Dinosauria</taxon>
        <taxon>Saurischia</taxon>
        <taxon>Theropoda</taxon>
        <taxon>Coelurosauria</taxon>
        <taxon>Aves</taxon>
        <taxon>Neognathae</taxon>
        <taxon>Neoaves</taxon>
        <taxon>Telluraves</taxon>
        <taxon>Australaves</taxon>
        <taxon>Passeriformes</taxon>
        <taxon>Sylvioidea</taxon>
        <taxon>Pycnonotidae</taxon>
        <taxon>Brachypodius</taxon>
    </lineage>
</organism>
<dbReference type="FunFam" id="2.60.40.60:FF:000008">
    <property type="entry name" value="Cadherin 24"/>
    <property type="match status" value="1"/>
</dbReference>
<dbReference type="GO" id="GO:0016477">
    <property type="term" value="P:cell migration"/>
    <property type="evidence" value="ECO:0007669"/>
    <property type="project" value="TreeGrafter"/>
</dbReference>
<dbReference type="InterPro" id="IPR002126">
    <property type="entry name" value="Cadherin-like_dom"/>
</dbReference>
<feature type="domain" description="Cadherin" evidence="18">
    <location>
        <begin position="258"/>
        <end position="371"/>
    </location>
</feature>
<evidence type="ECO:0000256" key="12">
    <source>
        <dbReference type="ARBA" id="ARBA00023180"/>
    </source>
</evidence>
<keyword evidence="6 17" id="KW-0732">Signal</keyword>
<feature type="domain" description="Cadherin" evidence="18">
    <location>
        <begin position="372"/>
        <end position="476"/>
    </location>
</feature>
<evidence type="ECO:0000256" key="8">
    <source>
        <dbReference type="ARBA" id="ARBA00022837"/>
    </source>
</evidence>
<comment type="function">
    <text evidence="15">Cadherins are calcium-dependent cell adhesion proteins.</text>
</comment>
<dbReference type="InterPro" id="IPR027397">
    <property type="entry name" value="Catenin-bd_sf"/>
</dbReference>
<keyword evidence="2" id="KW-1003">Cell membrane</keyword>
<evidence type="ECO:0000256" key="7">
    <source>
        <dbReference type="ARBA" id="ARBA00022737"/>
    </source>
</evidence>
<evidence type="ECO:0000313" key="19">
    <source>
        <dbReference type="EMBL" id="NWZ39161.1"/>
    </source>
</evidence>
<evidence type="ECO:0000256" key="3">
    <source>
        <dbReference type="ARBA" id="ARBA00022685"/>
    </source>
</evidence>
<dbReference type="PROSITE" id="PS00232">
    <property type="entry name" value="CADHERIN_1"/>
    <property type="match status" value="2"/>
</dbReference>
<evidence type="ECO:0000256" key="9">
    <source>
        <dbReference type="ARBA" id="ARBA00022889"/>
    </source>
</evidence>
<dbReference type="FunFam" id="2.60.40.60:FF:000017">
    <property type="entry name" value="Cadherin 24"/>
    <property type="match status" value="1"/>
</dbReference>
<dbReference type="SUPFAM" id="SSF49313">
    <property type="entry name" value="Cadherin-like"/>
    <property type="match status" value="5"/>
</dbReference>
<feature type="chain" id="PRO_5029658772" evidence="17">
    <location>
        <begin position="22"/>
        <end position="779"/>
    </location>
</feature>
<dbReference type="EMBL" id="VZSR01001685">
    <property type="protein sequence ID" value="NWZ39161.1"/>
    <property type="molecule type" value="Genomic_DNA"/>
</dbReference>
<feature type="transmembrane region" description="Helical" evidence="16">
    <location>
        <begin position="603"/>
        <end position="624"/>
    </location>
</feature>
<keyword evidence="10 16" id="KW-1133">Transmembrane helix</keyword>
<comment type="subcellular location">
    <subcellularLocation>
        <location evidence="1 14">Cell membrane</location>
        <topology evidence="1 14">Single-pass type I membrane protein</topology>
    </subcellularLocation>
</comment>
<keyword evidence="20" id="KW-1185">Reference proteome</keyword>
<dbReference type="GO" id="GO:0008013">
    <property type="term" value="F:beta-catenin binding"/>
    <property type="evidence" value="ECO:0007669"/>
    <property type="project" value="TreeGrafter"/>
</dbReference>
<dbReference type="InterPro" id="IPR015919">
    <property type="entry name" value="Cadherin-like_sf"/>
</dbReference>
<evidence type="ECO:0000259" key="18">
    <source>
        <dbReference type="PROSITE" id="PS50268"/>
    </source>
</evidence>
<evidence type="ECO:0000256" key="13">
    <source>
        <dbReference type="PROSITE-ProRule" id="PRU00043"/>
    </source>
</evidence>
<dbReference type="PRINTS" id="PR00205">
    <property type="entry name" value="CADHERIN"/>
</dbReference>
<dbReference type="InterPro" id="IPR000233">
    <property type="entry name" value="Cadherin_Y-type_LIR"/>
</dbReference>
<dbReference type="GO" id="GO:0044331">
    <property type="term" value="P:cell-cell adhesion mediated by cadherin"/>
    <property type="evidence" value="ECO:0007669"/>
    <property type="project" value="TreeGrafter"/>
</dbReference>
<dbReference type="GO" id="GO:0007043">
    <property type="term" value="P:cell-cell junction assembly"/>
    <property type="evidence" value="ECO:0007669"/>
    <property type="project" value="TreeGrafter"/>
</dbReference>
<keyword evidence="12" id="KW-0325">Glycoprotein</keyword>
<dbReference type="Proteomes" id="UP000540762">
    <property type="component" value="Unassembled WGS sequence"/>
</dbReference>
<dbReference type="SMART" id="SM00112">
    <property type="entry name" value="CA"/>
    <property type="match status" value="5"/>
</dbReference>
<evidence type="ECO:0000256" key="11">
    <source>
        <dbReference type="ARBA" id="ARBA00023136"/>
    </source>
</evidence>
<protein>
    <submittedName>
        <fullName evidence="19">CAD19 protein</fullName>
    </submittedName>
</protein>
<dbReference type="CDD" id="cd11304">
    <property type="entry name" value="Cadherin_repeat"/>
    <property type="match status" value="5"/>
</dbReference>
<dbReference type="Gene3D" id="4.10.900.10">
    <property type="entry name" value="TCF3-CBD (Catenin binding domain)"/>
    <property type="match status" value="1"/>
</dbReference>
<feature type="domain" description="Cadherin" evidence="18">
    <location>
        <begin position="476"/>
        <end position="586"/>
    </location>
</feature>
<feature type="non-terminal residue" evidence="19">
    <location>
        <position position="779"/>
    </location>
</feature>
<gene>
    <name evidence="19" type="primary">Cdh19</name>
    <name evidence="19" type="ORF">BRAATR_R07400</name>
</gene>
<dbReference type="FunFam" id="2.60.40.60:FF:000014">
    <property type="entry name" value="Cadherin 8"/>
    <property type="match status" value="1"/>
</dbReference>
<evidence type="ECO:0000256" key="15">
    <source>
        <dbReference type="RuleBase" id="RU004357"/>
    </source>
</evidence>
<keyword evidence="4 14" id="KW-0812">Transmembrane</keyword>
<feature type="domain" description="Cadherin" evidence="18">
    <location>
        <begin position="69"/>
        <end position="149"/>
    </location>
</feature>
<dbReference type="PANTHER" id="PTHR24027:SF323">
    <property type="entry name" value="CADHERIN-19"/>
    <property type="match status" value="1"/>
</dbReference>
<sequence>MNSSALLCLMVVLAQLWPCSPSMQNSRAQDTVQSFAAVRRSKRDWLWEPFFVTEEQISPHPVYIGQLKSDLDKQDGNLEYILTGEGAGSLFFINEYNGKIYVRQKLDREKKPFYTLRAHAINKSTKLPVEPESEFIIKVRDVNDNEPQFLDGPYVATVPEMSPEGTSVTQVTATDADDPSYGNSARLLYSLVQGQPYFSVEPKTGVIRMASQIDRETKEQYLVIIQAKDMVGQPGAFSATATVTINLSDINDNPPKFQQRLYYMSVSEEAPVGTTVGKVFAEDSDIGDNAAMDYFIEEDSSDVFYIITDNETQEGIVLLKKRVDYESKRRYSIQVKAVNKYIDERFLKEGPFEDTTIVKINVEDADEPPVFTSENYMMEIVEGATSGSLVGVISARDPDDADSPVRYSIVHSMHLKRLFSINEHNGTIITTEPLDREIASWHNLTVTATETRNPEKISEANVYVQVLDVNDNAPEFPKYYETFVCENAVSGQQIQSISAVDQDAPAEGHRFYFSLAQEDANSSHFIVKDNQDNTAGIFTGKSGFRREEQFFFYLPILIQDNGTPPLTSTNTLTVTLCDCDTEVNTFYCRYGAFMYSLGLSTEALVAVLACILIFLVFFLAIVTIRRQQQQKPPFSEKMEEFRENIVSYDDEGGGEADTEAFDISALRTRTVMRTHRPRKKVASEIQSLYRQSLQVGPDSAIFRQFISEKLQEANTDPSVPPYDSLQTYAFEGTGSLAGSLSSLGSNTSDTDQSYDYLADWGPRFKWLAGMYSSQRTVGD</sequence>
<evidence type="ECO:0000256" key="1">
    <source>
        <dbReference type="ARBA" id="ARBA00004251"/>
    </source>
</evidence>
<dbReference type="AlphaFoldDB" id="A0A7K7M7A0"/>
<dbReference type="Pfam" id="PF00028">
    <property type="entry name" value="Cadherin"/>
    <property type="match status" value="5"/>
</dbReference>
<dbReference type="InterPro" id="IPR039808">
    <property type="entry name" value="Cadherin"/>
</dbReference>
<dbReference type="PROSITE" id="PS50268">
    <property type="entry name" value="CADHERIN_2"/>
    <property type="match status" value="5"/>
</dbReference>
<dbReference type="GO" id="GO:0045296">
    <property type="term" value="F:cadherin binding"/>
    <property type="evidence" value="ECO:0007669"/>
    <property type="project" value="TreeGrafter"/>
</dbReference>
<reference evidence="19 20" key="1">
    <citation type="submission" date="2019-09" db="EMBL/GenBank/DDBJ databases">
        <title>Bird 10,000 Genomes (B10K) Project - Family phase.</title>
        <authorList>
            <person name="Zhang G."/>
        </authorList>
    </citation>
    <scope>NUCLEOTIDE SEQUENCE [LARGE SCALE GENOMIC DNA]</scope>
    <source>
        <strain evidence="19">OUT-0037</strain>
        <tissue evidence="19">Liver</tissue>
    </source>
</reference>
<dbReference type="GO" id="GO:0005509">
    <property type="term" value="F:calcium ion binding"/>
    <property type="evidence" value="ECO:0007669"/>
    <property type="project" value="UniProtKB-UniRule"/>
</dbReference>
<feature type="signal peptide" evidence="17">
    <location>
        <begin position="1"/>
        <end position="21"/>
    </location>
</feature>
<evidence type="ECO:0000256" key="6">
    <source>
        <dbReference type="ARBA" id="ARBA00022729"/>
    </source>
</evidence>
<evidence type="ECO:0000256" key="17">
    <source>
        <dbReference type="SAM" id="SignalP"/>
    </source>
</evidence>
<keyword evidence="7" id="KW-0677">Repeat</keyword>
<dbReference type="FunFam" id="2.60.40.60:FF:000012">
    <property type="entry name" value="Cadherin 24"/>
    <property type="match status" value="1"/>
</dbReference>
<dbReference type="GO" id="GO:0016339">
    <property type="term" value="P:calcium-dependent cell-cell adhesion via plasma membrane cell adhesion molecules"/>
    <property type="evidence" value="ECO:0007669"/>
    <property type="project" value="TreeGrafter"/>
</dbReference>
<comment type="caution">
    <text evidence="19">The sequence shown here is derived from an EMBL/GenBank/DDBJ whole genome shotgun (WGS) entry which is preliminary data.</text>
</comment>
<dbReference type="GO" id="GO:0016342">
    <property type="term" value="C:catenin complex"/>
    <property type="evidence" value="ECO:0007669"/>
    <property type="project" value="TreeGrafter"/>
</dbReference>
<dbReference type="FunFam" id="2.60.40.60:FF:000009">
    <property type="entry name" value="Cadherin 24"/>
    <property type="match status" value="1"/>
</dbReference>
<keyword evidence="5" id="KW-0479">Metal-binding</keyword>
<dbReference type="Gene3D" id="2.60.40.60">
    <property type="entry name" value="Cadherins"/>
    <property type="match status" value="5"/>
</dbReference>
<evidence type="ECO:0000256" key="2">
    <source>
        <dbReference type="ARBA" id="ARBA00022475"/>
    </source>
</evidence>
<evidence type="ECO:0000256" key="5">
    <source>
        <dbReference type="ARBA" id="ARBA00022723"/>
    </source>
</evidence>
<evidence type="ECO:0000256" key="16">
    <source>
        <dbReference type="SAM" id="Phobius"/>
    </source>
</evidence>
<name>A0A7K7M7A0_9PASS</name>
<evidence type="ECO:0000256" key="14">
    <source>
        <dbReference type="RuleBase" id="RU003318"/>
    </source>
</evidence>
<keyword evidence="3" id="KW-0165">Cleavage on pair of basic residues</keyword>
<feature type="domain" description="Cadherin" evidence="18">
    <location>
        <begin position="150"/>
        <end position="257"/>
    </location>
</feature>
<keyword evidence="11 16" id="KW-0472">Membrane</keyword>
<dbReference type="GO" id="GO:0007156">
    <property type="term" value="P:homophilic cell adhesion via plasma membrane adhesion molecules"/>
    <property type="evidence" value="ECO:0007669"/>
    <property type="project" value="InterPro"/>
</dbReference>
<dbReference type="Pfam" id="PF01049">
    <property type="entry name" value="CADH_Y-type_LIR"/>
    <property type="match status" value="1"/>
</dbReference>